<feature type="domain" description="THAP-type" evidence="7">
    <location>
        <begin position="13"/>
        <end position="107"/>
    </location>
</feature>
<feature type="region of interest" description="Disordered" evidence="6">
    <location>
        <begin position="406"/>
        <end position="428"/>
    </location>
</feature>
<dbReference type="SUPFAM" id="SSF57716">
    <property type="entry name" value="Glucocorticoid receptor-like (DNA-binding domain)"/>
    <property type="match status" value="1"/>
</dbReference>
<dbReference type="PANTHER" id="PTHR46600">
    <property type="entry name" value="THAP DOMAIN-CONTAINING"/>
    <property type="match status" value="1"/>
</dbReference>
<keyword evidence="3" id="KW-0862">Zinc</keyword>
<dbReference type="eggNOG" id="ENOG502SX54">
    <property type="taxonomic scope" value="Eukaryota"/>
</dbReference>
<dbReference type="PROSITE" id="PS50950">
    <property type="entry name" value="ZF_THAP"/>
    <property type="match status" value="1"/>
</dbReference>
<dbReference type="GO" id="GO:0043565">
    <property type="term" value="F:sequence-specific DNA binding"/>
    <property type="evidence" value="ECO:0007669"/>
    <property type="project" value="InterPro"/>
</dbReference>
<dbReference type="AlphaFoldDB" id="C3YLE1"/>
<evidence type="ECO:0000256" key="1">
    <source>
        <dbReference type="ARBA" id="ARBA00022723"/>
    </source>
</evidence>
<dbReference type="GO" id="GO:0008270">
    <property type="term" value="F:zinc ion binding"/>
    <property type="evidence" value="ECO:0007669"/>
    <property type="project" value="UniProtKB-KW"/>
</dbReference>
<dbReference type="SMART" id="SM00692">
    <property type="entry name" value="DM3"/>
    <property type="match status" value="1"/>
</dbReference>
<reference evidence="8" key="1">
    <citation type="journal article" date="2008" name="Nature">
        <title>The amphioxus genome and the evolution of the chordate karyotype.</title>
        <authorList>
            <consortium name="US DOE Joint Genome Institute (JGI-PGF)"/>
            <person name="Putnam N.H."/>
            <person name="Butts T."/>
            <person name="Ferrier D.E.K."/>
            <person name="Furlong R.F."/>
            <person name="Hellsten U."/>
            <person name="Kawashima T."/>
            <person name="Robinson-Rechavi M."/>
            <person name="Shoguchi E."/>
            <person name="Terry A."/>
            <person name="Yu J.-K."/>
            <person name="Benito-Gutierrez E.L."/>
            <person name="Dubchak I."/>
            <person name="Garcia-Fernandez J."/>
            <person name="Gibson-Brown J.J."/>
            <person name="Grigoriev I.V."/>
            <person name="Horton A.C."/>
            <person name="de Jong P.J."/>
            <person name="Jurka J."/>
            <person name="Kapitonov V.V."/>
            <person name="Kohara Y."/>
            <person name="Kuroki Y."/>
            <person name="Lindquist E."/>
            <person name="Lucas S."/>
            <person name="Osoegawa K."/>
            <person name="Pennacchio L.A."/>
            <person name="Salamov A.A."/>
            <person name="Satou Y."/>
            <person name="Sauka-Spengler T."/>
            <person name="Schmutz J."/>
            <person name="Shin-I T."/>
            <person name="Toyoda A."/>
            <person name="Bronner-Fraser M."/>
            <person name="Fujiyama A."/>
            <person name="Holland L.Z."/>
            <person name="Holland P.W.H."/>
            <person name="Satoh N."/>
            <person name="Rokhsar D.S."/>
        </authorList>
    </citation>
    <scope>NUCLEOTIDE SEQUENCE [LARGE SCALE GENOMIC DNA]</scope>
    <source>
        <strain evidence="8">S238N-H82</strain>
        <tissue evidence="8">Testes</tissue>
    </source>
</reference>
<dbReference type="InParanoid" id="C3YLE1"/>
<evidence type="ECO:0000256" key="6">
    <source>
        <dbReference type="SAM" id="MobiDB-lite"/>
    </source>
</evidence>
<evidence type="ECO:0000256" key="3">
    <source>
        <dbReference type="ARBA" id="ARBA00022833"/>
    </source>
</evidence>
<proteinExistence type="predicted"/>
<evidence type="ECO:0000256" key="5">
    <source>
        <dbReference type="PROSITE-ProRule" id="PRU00309"/>
    </source>
</evidence>
<protein>
    <recommendedName>
        <fullName evidence="7">THAP-type domain-containing protein</fullName>
    </recommendedName>
</protein>
<evidence type="ECO:0000256" key="2">
    <source>
        <dbReference type="ARBA" id="ARBA00022771"/>
    </source>
</evidence>
<feature type="compositionally biased region" description="Basic and acidic residues" evidence="6">
    <location>
        <begin position="406"/>
        <end position="415"/>
    </location>
</feature>
<keyword evidence="2 5" id="KW-0863">Zinc-finger</keyword>
<keyword evidence="4 5" id="KW-0238">DNA-binding</keyword>
<dbReference type="Pfam" id="PF05485">
    <property type="entry name" value="THAP"/>
    <property type="match status" value="1"/>
</dbReference>
<dbReference type="EMBL" id="GG666527">
    <property type="protein sequence ID" value="EEN58878.1"/>
    <property type="molecule type" value="Genomic_DNA"/>
</dbReference>
<dbReference type="PANTHER" id="PTHR46600:SF11">
    <property type="entry name" value="THAP DOMAIN-CONTAINING PROTEIN 10"/>
    <property type="match status" value="1"/>
</dbReference>
<sequence length="610" mass="69000">MQGFLAKRVRIKVNNFVKVLNEGSQSAEKLTFHNFPRDPKRRQIWLARTRDHMANGELVEWVFKRPLKEWDEIIDTWKVCSRHFEQRCFQESTLKRMLTLTAVPTLFSEEEMSKHKQRAPPTTTHAEPKLRPLKPKEPGQEHIWVPKVKEIGKRKRSEDTADVPAKSLTPVYLPSQQTRWQGACNTLELTDDQMAKYYKGDKSVSAFTGSQITHKTLLLDRGLLTLWNDTMDAKGFSSDKDFLWFLLLGPQKSVTNCERCTVKDRVASDECVPVKVDYIGPGCAVSSDTSQDLNDAANLPLILQPPAQKPGLTQKKSVTETVMTKPKPVTLIKSNMEVKSNEVQKPRQKRKRKKVQEVTKDDPVFLESSYKDSSNVVCNYTAPTQQSVLKVGGTEKTLTSTQTLDLVRDPSDTHPPKSTKTRKQVQHVSIPMDKPAKNLDSCESTTTSCDEDLKEEHELEIDLDNCHRTVTSQLSSDTVNNPEDRFEKKIVSGDNHVPSSQLRWAAVKIKVEKEDGVERDQNTSSFPHPGIHVKEGYRVDHDSCDMNTFQSSCDTVNIKVEKEDELEESFGSNGGMNASTDSSFDTGDIQEEELEMHLNMAIMATAKHLG</sequence>
<evidence type="ECO:0000256" key="4">
    <source>
        <dbReference type="ARBA" id="ARBA00023125"/>
    </source>
</evidence>
<accession>C3YLE1</accession>
<feature type="compositionally biased region" description="Basic and acidic residues" evidence="6">
    <location>
        <begin position="126"/>
        <end position="139"/>
    </location>
</feature>
<keyword evidence="1" id="KW-0479">Metal-binding</keyword>
<evidence type="ECO:0000259" key="7">
    <source>
        <dbReference type="PROSITE" id="PS50950"/>
    </source>
</evidence>
<name>C3YLE1_BRAFL</name>
<evidence type="ECO:0000313" key="8">
    <source>
        <dbReference type="EMBL" id="EEN58878.1"/>
    </source>
</evidence>
<organism>
    <name type="scientific">Branchiostoma floridae</name>
    <name type="common">Florida lancelet</name>
    <name type="synonym">Amphioxus</name>
    <dbReference type="NCBI Taxonomy" id="7739"/>
    <lineage>
        <taxon>Eukaryota</taxon>
        <taxon>Metazoa</taxon>
        <taxon>Chordata</taxon>
        <taxon>Cephalochordata</taxon>
        <taxon>Leptocardii</taxon>
        <taxon>Amphioxiformes</taxon>
        <taxon>Branchiostomatidae</taxon>
        <taxon>Branchiostoma</taxon>
    </lineage>
</organism>
<dbReference type="InterPro" id="IPR006612">
    <property type="entry name" value="THAP_Znf"/>
</dbReference>
<dbReference type="InterPro" id="IPR026516">
    <property type="entry name" value="THAP1/10"/>
</dbReference>
<gene>
    <name evidence="8" type="ORF">BRAFLDRAFT_130328</name>
</gene>
<dbReference type="SMART" id="SM00980">
    <property type="entry name" value="THAP"/>
    <property type="match status" value="1"/>
</dbReference>
<feature type="region of interest" description="Disordered" evidence="6">
    <location>
        <begin position="110"/>
        <end position="139"/>
    </location>
</feature>
<feature type="region of interest" description="Disordered" evidence="6">
    <location>
        <begin position="337"/>
        <end position="358"/>
    </location>
</feature>